<evidence type="ECO:0000313" key="2">
    <source>
        <dbReference type="Proteomes" id="UP000634136"/>
    </source>
</evidence>
<sequence>MGLFLGKDQNVGFNGLLFFQWQDFPEILLNYFILKKGWSKSPRGNHWRMDE</sequence>
<organism evidence="1 2">
    <name type="scientific">Senna tora</name>
    <dbReference type="NCBI Taxonomy" id="362788"/>
    <lineage>
        <taxon>Eukaryota</taxon>
        <taxon>Viridiplantae</taxon>
        <taxon>Streptophyta</taxon>
        <taxon>Embryophyta</taxon>
        <taxon>Tracheophyta</taxon>
        <taxon>Spermatophyta</taxon>
        <taxon>Magnoliopsida</taxon>
        <taxon>eudicotyledons</taxon>
        <taxon>Gunneridae</taxon>
        <taxon>Pentapetalae</taxon>
        <taxon>rosids</taxon>
        <taxon>fabids</taxon>
        <taxon>Fabales</taxon>
        <taxon>Fabaceae</taxon>
        <taxon>Caesalpinioideae</taxon>
        <taxon>Cassia clade</taxon>
        <taxon>Senna</taxon>
    </lineage>
</organism>
<reference evidence="1" key="1">
    <citation type="submission" date="2020-09" db="EMBL/GenBank/DDBJ databases">
        <title>Genome-Enabled Discovery of Anthraquinone Biosynthesis in Senna tora.</title>
        <authorList>
            <person name="Kang S.-H."/>
            <person name="Pandey R.P."/>
            <person name="Lee C.-M."/>
            <person name="Sim J.-S."/>
            <person name="Jeong J.-T."/>
            <person name="Choi B.-S."/>
            <person name="Jung M."/>
            <person name="Ginzburg D."/>
            <person name="Zhao K."/>
            <person name="Won S.Y."/>
            <person name="Oh T.-J."/>
            <person name="Yu Y."/>
            <person name="Kim N.-H."/>
            <person name="Lee O.R."/>
            <person name="Lee T.-H."/>
            <person name="Bashyal P."/>
            <person name="Kim T.-S."/>
            <person name="Lee W.-H."/>
            <person name="Kawkins C."/>
            <person name="Kim C.-K."/>
            <person name="Kim J.S."/>
            <person name="Ahn B.O."/>
            <person name="Rhee S.Y."/>
            <person name="Sohng J.K."/>
        </authorList>
    </citation>
    <scope>NUCLEOTIDE SEQUENCE</scope>
    <source>
        <tissue evidence="1">Leaf</tissue>
    </source>
</reference>
<keyword evidence="2" id="KW-1185">Reference proteome</keyword>
<proteinExistence type="predicted"/>
<dbReference type="Proteomes" id="UP000634136">
    <property type="component" value="Unassembled WGS sequence"/>
</dbReference>
<dbReference type="EMBL" id="JAAIUW010000006">
    <property type="protein sequence ID" value="KAF7826239.1"/>
    <property type="molecule type" value="Genomic_DNA"/>
</dbReference>
<protein>
    <submittedName>
        <fullName evidence="1">Uncharacterized protein</fullName>
    </submittedName>
</protein>
<evidence type="ECO:0000313" key="1">
    <source>
        <dbReference type="EMBL" id="KAF7826239.1"/>
    </source>
</evidence>
<comment type="caution">
    <text evidence="1">The sequence shown here is derived from an EMBL/GenBank/DDBJ whole genome shotgun (WGS) entry which is preliminary data.</text>
</comment>
<dbReference type="AlphaFoldDB" id="A0A834TR65"/>
<name>A0A834TR65_9FABA</name>
<accession>A0A834TR65</accession>
<gene>
    <name evidence="1" type="ORF">G2W53_017403</name>
</gene>